<dbReference type="GO" id="GO:0042147">
    <property type="term" value="P:retrograde transport, endosome to Golgi"/>
    <property type="evidence" value="ECO:0007669"/>
    <property type="project" value="TreeGrafter"/>
</dbReference>
<dbReference type="Gene3D" id="2.30.29.30">
    <property type="entry name" value="Pleckstrin-homology domain (PH domain)/Phosphotyrosine-binding domain (PTB)"/>
    <property type="match status" value="1"/>
</dbReference>
<dbReference type="Pfam" id="PF00169">
    <property type="entry name" value="PH"/>
    <property type="match status" value="1"/>
</dbReference>
<feature type="non-terminal residue" evidence="3">
    <location>
        <position position="1"/>
    </location>
</feature>
<keyword evidence="1" id="KW-0597">Phosphoprotein</keyword>
<dbReference type="SUPFAM" id="SSF50729">
    <property type="entry name" value="PH domain-like"/>
    <property type="match status" value="1"/>
</dbReference>
<accession>A0A3M6THK8</accession>
<feature type="domain" description="PH" evidence="2">
    <location>
        <begin position="50"/>
        <end position="144"/>
    </location>
</feature>
<dbReference type="GO" id="GO:0001881">
    <property type="term" value="P:receptor recycling"/>
    <property type="evidence" value="ECO:0007669"/>
    <property type="project" value="TreeGrafter"/>
</dbReference>
<dbReference type="Proteomes" id="UP000275408">
    <property type="component" value="Unassembled WGS sequence"/>
</dbReference>
<evidence type="ECO:0000313" key="4">
    <source>
        <dbReference type="Proteomes" id="UP000275408"/>
    </source>
</evidence>
<dbReference type="GO" id="GO:0055037">
    <property type="term" value="C:recycling endosome"/>
    <property type="evidence" value="ECO:0007669"/>
    <property type="project" value="TreeGrafter"/>
</dbReference>
<dbReference type="OrthoDB" id="2157866at2759"/>
<dbReference type="InterPro" id="IPR045188">
    <property type="entry name" value="Boi1/Boi2-like"/>
</dbReference>
<evidence type="ECO:0000256" key="1">
    <source>
        <dbReference type="ARBA" id="ARBA00022553"/>
    </source>
</evidence>
<dbReference type="GO" id="GO:0005769">
    <property type="term" value="C:early endosome"/>
    <property type="evidence" value="ECO:0007669"/>
    <property type="project" value="TreeGrafter"/>
</dbReference>
<comment type="caution">
    <text evidence="3">The sequence shown here is derived from an EMBL/GenBank/DDBJ whole genome shotgun (WGS) entry which is preliminary data.</text>
</comment>
<gene>
    <name evidence="3" type="ORF">pdam_00006546</name>
</gene>
<evidence type="ECO:0000259" key="2">
    <source>
        <dbReference type="PROSITE" id="PS50003"/>
    </source>
</evidence>
<dbReference type="PANTHER" id="PTHR22902:SF27">
    <property type="entry name" value="PLECKSTRIN HOMOLOGY DOMAIN-CONTAINING FAMILY A MEMBER 3"/>
    <property type="match status" value="1"/>
</dbReference>
<dbReference type="InterPro" id="IPR001849">
    <property type="entry name" value="PH_domain"/>
</dbReference>
<dbReference type="PROSITE" id="PS50003">
    <property type="entry name" value="PH_DOMAIN"/>
    <property type="match status" value="1"/>
</dbReference>
<dbReference type="AlphaFoldDB" id="A0A3M6THK8"/>
<reference evidence="3 4" key="1">
    <citation type="journal article" date="2018" name="Sci. Rep.">
        <title>Comparative analysis of the Pocillopora damicornis genome highlights role of immune system in coral evolution.</title>
        <authorList>
            <person name="Cunning R."/>
            <person name="Bay R.A."/>
            <person name="Gillette P."/>
            <person name="Baker A.C."/>
            <person name="Traylor-Knowles N."/>
        </authorList>
    </citation>
    <scope>NUCLEOTIDE SEQUENCE [LARGE SCALE GENOMIC DNA]</scope>
    <source>
        <strain evidence="3">RSMAS</strain>
        <tissue evidence="3">Whole animal</tissue>
    </source>
</reference>
<dbReference type="SMART" id="SM00233">
    <property type="entry name" value="PH"/>
    <property type="match status" value="1"/>
</dbReference>
<dbReference type="GO" id="GO:0007032">
    <property type="term" value="P:endosome organization"/>
    <property type="evidence" value="ECO:0007669"/>
    <property type="project" value="TreeGrafter"/>
</dbReference>
<keyword evidence="4" id="KW-1185">Reference proteome</keyword>
<protein>
    <recommendedName>
        <fullName evidence="2">PH domain-containing protein</fullName>
    </recommendedName>
</protein>
<dbReference type="EMBL" id="RCHS01003571">
    <property type="protein sequence ID" value="RMX40811.1"/>
    <property type="molecule type" value="Genomic_DNA"/>
</dbReference>
<dbReference type="InterPro" id="IPR011993">
    <property type="entry name" value="PH-like_dom_sf"/>
</dbReference>
<organism evidence="3 4">
    <name type="scientific">Pocillopora damicornis</name>
    <name type="common">Cauliflower coral</name>
    <name type="synonym">Millepora damicornis</name>
    <dbReference type="NCBI Taxonomy" id="46731"/>
    <lineage>
        <taxon>Eukaryota</taxon>
        <taxon>Metazoa</taxon>
        <taxon>Cnidaria</taxon>
        <taxon>Anthozoa</taxon>
        <taxon>Hexacorallia</taxon>
        <taxon>Scleractinia</taxon>
        <taxon>Astrocoeniina</taxon>
        <taxon>Pocilloporidae</taxon>
        <taxon>Pocillopora</taxon>
    </lineage>
</organism>
<evidence type="ECO:0000313" key="3">
    <source>
        <dbReference type="EMBL" id="RMX40811.1"/>
    </source>
</evidence>
<proteinExistence type="predicted"/>
<dbReference type="PANTHER" id="PTHR22902">
    <property type="entry name" value="SESQUIPEDALIAN"/>
    <property type="match status" value="1"/>
</dbReference>
<dbReference type="GO" id="GO:0005802">
    <property type="term" value="C:trans-Golgi network"/>
    <property type="evidence" value="ECO:0007669"/>
    <property type="project" value="TreeGrafter"/>
</dbReference>
<sequence>SEEGEREVSSTRHFVITKDTHDASQMYQTNMAESAQNVDKQSEGSSVSETINKQGWLSKRSRLSKRWDKRWCCLRKNELTYGLTAENQEKVVLLEGCEMSDCNIDKKQFAFRIKPSGGRRVYFFSADSEQEQQEWLQAICFAKASGNMGDGSQACTIQ</sequence>
<name>A0A3M6THK8_POCDA</name>
<dbReference type="GO" id="GO:0005829">
    <property type="term" value="C:cytosol"/>
    <property type="evidence" value="ECO:0007669"/>
    <property type="project" value="GOC"/>
</dbReference>